<dbReference type="SUPFAM" id="SSF57701">
    <property type="entry name" value="Zn2/Cys6 DNA-binding domain"/>
    <property type="match status" value="1"/>
</dbReference>
<dbReference type="PROSITE" id="PS00463">
    <property type="entry name" value="ZN2_CY6_FUNGAL_1"/>
    <property type="match status" value="1"/>
</dbReference>
<gene>
    <name evidence="8" type="ORF">LLEC1_07294</name>
</gene>
<sequence length="529" mass="59459">MESPPYARDPGSTASLEQQLTVRRKRWAPRVRTGCWTCRSRRVKCDEAKPSCVRCQKSNQNCTGYLDARGRDSRGPPRPLAIAPADSSSEELRLNRHFIHHLTESVSKEFNCEFWRHHIPQFALSVPAIWHATNAVSALAWAAKEASKDPEADACAQLYKQAVVQHSASMNHILRLTTKHAVSVQDKTVILLANFFFCALAAHPGNIDNFMAMHKRTVVLIRYWRLWESIDSSPEVLQLLFLFIKSVRICEESLLITTLASSGDWQDALVCLQKRPLSSIITAHIELEMIWISLRVILDALQLQSSATALDVAAANMRRAVLQAKFILWEERYKALVLSTPNLHPLGAAALSVRYILTRICLKLRLKPFERVGEETCWDPFEKDFDKAWCIIADTLRAPISQDVAPARFRPSLRNSLLFIARYCRKKALRQEAAALLRFEVSNGPSGQPPATPLLIESIIALEEGQAGKCCQAPKCRPGEYVCNWHRVAKVHATSLAESRLHEFECLTVGNIVSGRPGTKFRLTAVLLA</sequence>
<evidence type="ECO:0000256" key="2">
    <source>
        <dbReference type="ARBA" id="ARBA00022833"/>
    </source>
</evidence>
<keyword evidence="1" id="KW-0479">Metal-binding</keyword>
<reference evidence="8 9" key="1">
    <citation type="submission" date="2016-03" db="EMBL/GenBank/DDBJ databases">
        <title>Fine-scale spatial genetic structure of a fungal parasite of coffee scale insects.</title>
        <authorList>
            <person name="Jackson D."/>
            <person name="Zemenick K.A."/>
            <person name="Malloure B."/>
            <person name="Quandt C.A."/>
            <person name="James T.Y."/>
        </authorList>
    </citation>
    <scope>NUCLEOTIDE SEQUENCE [LARGE SCALE GENOMIC DNA]</scope>
    <source>
        <strain evidence="8 9">UM487</strain>
    </source>
</reference>
<dbReference type="PANTHER" id="PTHR36206">
    <property type="entry name" value="ASPERCRYPTIN BIOSYNTHESIS CLUSTER-SPECIFIC TRANSCRIPTION REGULATOR ATNN-RELATED"/>
    <property type="match status" value="1"/>
</dbReference>
<name>A0A179IT08_CORDF</name>
<dbReference type="PROSITE" id="PS50048">
    <property type="entry name" value="ZN2_CY6_FUNGAL_2"/>
    <property type="match status" value="1"/>
</dbReference>
<dbReference type="Proteomes" id="UP000243081">
    <property type="component" value="Unassembled WGS sequence"/>
</dbReference>
<comment type="caution">
    <text evidence="8">The sequence shown here is derived from an EMBL/GenBank/DDBJ whole genome shotgun (WGS) entry which is preliminary data.</text>
</comment>
<dbReference type="GO" id="GO:0000981">
    <property type="term" value="F:DNA-binding transcription factor activity, RNA polymerase II-specific"/>
    <property type="evidence" value="ECO:0007669"/>
    <property type="project" value="InterPro"/>
</dbReference>
<dbReference type="OMA" id="PAIWHAT"/>
<dbReference type="InterPro" id="IPR036864">
    <property type="entry name" value="Zn2-C6_fun-type_DNA-bd_sf"/>
</dbReference>
<keyword evidence="2" id="KW-0862">Zinc</keyword>
<evidence type="ECO:0000256" key="5">
    <source>
        <dbReference type="ARBA" id="ARBA00023163"/>
    </source>
</evidence>
<keyword evidence="5" id="KW-0804">Transcription</keyword>
<keyword evidence="6" id="KW-0539">Nucleus</keyword>
<dbReference type="InterPro" id="IPR052360">
    <property type="entry name" value="Transcr_Regulatory_Proteins"/>
</dbReference>
<keyword evidence="3" id="KW-0805">Transcription regulation</keyword>
<dbReference type="Pfam" id="PF00172">
    <property type="entry name" value="Zn_clus"/>
    <property type="match status" value="1"/>
</dbReference>
<dbReference type="InterPro" id="IPR001138">
    <property type="entry name" value="Zn2Cys6_DnaBD"/>
</dbReference>
<keyword evidence="9" id="KW-1185">Reference proteome</keyword>
<organism evidence="8 9">
    <name type="scientific">Cordyceps confragosa</name>
    <name type="common">Lecanicillium lecanii</name>
    <dbReference type="NCBI Taxonomy" id="2714763"/>
    <lineage>
        <taxon>Eukaryota</taxon>
        <taxon>Fungi</taxon>
        <taxon>Dikarya</taxon>
        <taxon>Ascomycota</taxon>
        <taxon>Pezizomycotina</taxon>
        <taxon>Sordariomycetes</taxon>
        <taxon>Hypocreomycetidae</taxon>
        <taxon>Hypocreales</taxon>
        <taxon>Cordycipitaceae</taxon>
        <taxon>Akanthomyces</taxon>
    </lineage>
</organism>
<accession>A0A179IT08</accession>
<dbReference type="CDD" id="cd00067">
    <property type="entry name" value="GAL4"/>
    <property type="match status" value="1"/>
</dbReference>
<evidence type="ECO:0000259" key="7">
    <source>
        <dbReference type="PROSITE" id="PS50048"/>
    </source>
</evidence>
<protein>
    <recommendedName>
        <fullName evidence="7">Zn(2)-C6 fungal-type domain-containing protein</fullName>
    </recommendedName>
</protein>
<dbReference type="GO" id="GO:0008270">
    <property type="term" value="F:zinc ion binding"/>
    <property type="evidence" value="ECO:0007669"/>
    <property type="project" value="InterPro"/>
</dbReference>
<dbReference type="GO" id="GO:0003677">
    <property type="term" value="F:DNA binding"/>
    <property type="evidence" value="ECO:0007669"/>
    <property type="project" value="UniProtKB-KW"/>
</dbReference>
<dbReference type="PANTHER" id="PTHR36206:SF13">
    <property type="entry name" value="TRANSCRIPTIONAL REGULATORY PROTEIN MOC3"/>
    <property type="match status" value="1"/>
</dbReference>
<feature type="domain" description="Zn(2)-C6 fungal-type" evidence="7">
    <location>
        <begin position="34"/>
        <end position="63"/>
    </location>
</feature>
<dbReference type="EMBL" id="LUKN01000084">
    <property type="protein sequence ID" value="OAR05816.1"/>
    <property type="molecule type" value="Genomic_DNA"/>
</dbReference>
<dbReference type="SMART" id="SM00066">
    <property type="entry name" value="GAL4"/>
    <property type="match status" value="1"/>
</dbReference>
<keyword evidence="4" id="KW-0238">DNA-binding</keyword>
<evidence type="ECO:0000256" key="3">
    <source>
        <dbReference type="ARBA" id="ARBA00023015"/>
    </source>
</evidence>
<proteinExistence type="predicted"/>
<evidence type="ECO:0000256" key="6">
    <source>
        <dbReference type="ARBA" id="ARBA00023242"/>
    </source>
</evidence>
<dbReference type="OrthoDB" id="4078573at2759"/>
<dbReference type="AlphaFoldDB" id="A0A179IT08"/>
<dbReference type="Gene3D" id="4.10.240.10">
    <property type="entry name" value="Zn(2)-C6 fungal-type DNA-binding domain"/>
    <property type="match status" value="1"/>
</dbReference>
<evidence type="ECO:0000313" key="9">
    <source>
        <dbReference type="Proteomes" id="UP000243081"/>
    </source>
</evidence>
<evidence type="ECO:0000256" key="4">
    <source>
        <dbReference type="ARBA" id="ARBA00023125"/>
    </source>
</evidence>
<evidence type="ECO:0000313" key="8">
    <source>
        <dbReference type="EMBL" id="OAR05816.1"/>
    </source>
</evidence>
<evidence type="ECO:0000256" key="1">
    <source>
        <dbReference type="ARBA" id="ARBA00022723"/>
    </source>
</evidence>